<sequence>MMRITEALVIFRTQSVKFPFISLPTIYPSQHHARVSQFFLGVHLRPQQSATVVIWFVPRGCVSRSSYSIYGMRCIWNLLGGSGCIQGLLRWLRSPIAAVRNPSVMDGQRNINTLPGY</sequence>
<name>A0A7C9EZF0_OPUST</name>
<reference evidence="1" key="1">
    <citation type="journal article" date="2013" name="J. Plant Res.">
        <title>Effect of fungi and light on seed germination of three Opuntia species from semiarid lands of central Mexico.</title>
        <authorList>
            <person name="Delgado-Sanchez P."/>
            <person name="Jimenez-Bremont J.F."/>
            <person name="Guerrero-Gonzalez Mde L."/>
            <person name="Flores J."/>
        </authorList>
    </citation>
    <scope>NUCLEOTIDE SEQUENCE</scope>
    <source>
        <tissue evidence="1">Cladode</tissue>
    </source>
</reference>
<reference evidence="1" key="2">
    <citation type="submission" date="2020-07" db="EMBL/GenBank/DDBJ databases">
        <authorList>
            <person name="Vera ALvarez R."/>
            <person name="Arias-Moreno D.M."/>
            <person name="Jimenez-Jacinto V."/>
            <person name="Jimenez-Bremont J.F."/>
            <person name="Swaminathan K."/>
            <person name="Moose S.P."/>
            <person name="Guerrero-Gonzalez M.L."/>
            <person name="Marino-Ramirez L."/>
            <person name="Landsman D."/>
            <person name="Rodriguez-Kessler M."/>
            <person name="Delgado-Sanchez P."/>
        </authorList>
    </citation>
    <scope>NUCLEOTIDE SEQUENCE</scope>
    <source>
        <tissue evidence="1">Cladode</tissue>
    </source>
</reference>
<protein>
    <submittedName>
        <fullName evidence="1">Uncharacterized protein</fullName>
    </submittedName>
</protein>
<evidence type="ECO:0000313" key="1">
    <source>
        <dbReference type="EMBL" id="MBA4676265.1"/>
    </source>
</evidence>
<dbReference type="EMBL" id="GISG01270542">
    <property type="protein sequence ID" value="MBA4676265.1"/>
    <property type="molecule type" value="Transcribed_RNA"/>
</dbReference>
<dbReference type="EMBL" id="GISG01270547">
    <property type="protein sequence ID" value="MBA4676270.1"/>
    <property type="molecule type" value="Transcribed_RNA"/>
</dbReference>
<accession>A0A7C9EZF0</accession>
<dbReference type="AlphaFoldDB" id="A0A7C9EZF0"/>
<organism evidence="1">
    <name type="scientific">Opuntia streptacantha</name>
    <name type="common">Prickly pear cactus</name>
    <name type="synonym">Opuntia cardona</name>
    <dbReference type="NCBI Taxonomy" id="393608"/>
    <lineage>
        <taxon>Eukaryota</taxon>
        <taxon>Viridiplantae</taxon>
        <taxon>Streptophyta</taxon>
        <taxon>Embryophyta</taxon>
        <taxon>Tracheophyta</taxon>
        <taxon>Spermatophyta</taxon>
        <taxon>Magnoliopsida</taxon>
        <taxon>eudicotyledons</taxon>
        <taxon>Gunneridae</taxon>
        <taxon>Pentapetalae</taxon>
        <taxon>Caryophyllales</taxon>
        <taxon>Cactineae</taxon>
        <taxon>Cactaceae</taxon>
        <taxon>Opuntioideae</taxon>
        <taxon>Opuntia</taxon>
    </lineage>
</organism>
<proteinExistence type="predicted"/>